<feature type="transmembrane region" description="Helical" evidence="10">
    <location>
        <begin position="822"/>
        <end position="842"/>
    </location>
</feature>
<dbReference type="AlphaFoldDB" id="A0A1V6Q7I9"/>
<dbReference type="Pfam" id="PF02386">
    <property type="entry name" value="TrkH"/>
    <property type="match status" value="1"/>
</dbReference>
<feature type="compositionally biased region" description="Basic and acidic residues" evidence="11">
    <location>
        <begin position="151"/>
        <end position="164"/>
    </location>
</feature>
<evidence type="ECO:0000256" key="10">
    <source>
        <dbReference type="PIRNR" id="PIRNR002450"/>
    </source>
</evidence>
<evidence type="ECO:0000256" key="6">
    <source>
        <dbReference type="ARBA" id="ARBA00022958"/>
    </source>
</evidence>
<dbReference type="InterPro" id="IPR004773">
    <property type="entry name" value="K/Na_transp_Trk1/HKT1"/>
</dbReference>
<evidence type="ECO:0000313" key="12">
    <source>
        <dbReference type="EMBL" id="OQD85168.1"/>
    </source>
</evidence>
<dbReference type="STRING" id="60172.A0A1V6Q7I9"/>
<keyword evidence="8 10" id="KW-0406">Ion transport</keyword>
<dbReference type="Proteomes" id="UP000191612">
    <property type="component" value="Unassembled WGS sequence"/>
</dbReference>
<dbReference type="InterPro" id="IPR003445">
    <property type="entry name" value="Cat_transpt"/>
</dbReference>
<evidence type="ECO:0000256" key="11">
    <source>
        <dbReference type="SAM" id="MobiDB-lite"/>
    </source>
</evidence>
<feature type="region of interest" description="Disordered" evidence="11">
    <location>
        <begin position="104"/>
        <end position="167"/>
    </location>
</feature>
<comment type="caution">
    <text evidence="12">The sequence shown here is derived from an EMBL/GenBank/DDBJ whole genome shotgun (WGS) entry which is preliminary data.</text>
</comment>
<evidence type="ECO:0000256" key="3">
    <source>
        <dbReference type="ARBA" id="ARBA00022448"/>
    </source>
</evidence>
<dbReference type="PANTHER" id="PTHR31064">
    <property type="entry name" value="POTASSIUM TRANSPORT PROTEIN DDB_G0292412-RELATED"/>
    <property type="match status" value="1"/>
</dbReference>
<keyword evidence="6 10" id="KW-0630">Potassium</keyword>
<keyword evidence="5 10" id="KW-0812">Transmembrane</keyword>
<keyword evidence="4 10" id="KW-0633">Potassium transport</keyword>
<dbReference type="GO" id="GO:0005886">
    <property type="term" value="C:plasma membrane"/>
    <property type="evidence" value="ECO:0007669"/>
    <property type="project" value="InterPro"/>
</dbReference>
<evidence type="ECO:0000256" key="9">
    <source>
        <dbReference type="ARBA" id="ARBA00023136"/>
    </source>
</evidence>
<evidence type="ECO:0000313" key="13">
    <source>
        <dbReference type="Proteomes" id="UP000191612"/>
    </source>
</evidence>
<keyword evidence="13" id="KW-1185">Reference proteome</keyword>
<protein>
    <recommendedName>
        <fullName evidence="10">Potassium transport protein</fullName>
    </recommendedName>
</protein>
<keyword evidence="3 10" id="KW-0813">Transport</keyword>
<dbReference type="InterPro" id="IPR051143">
    <property type="entry name" value="TrkH_K-transport"/>
</dbReference>
<evidence type="ECO:0000256" key="5">
    <source>
        <dbReference type="ARBA" id="ARBA00022692"/>
    </source>
</evidence>
<comment type="similarity">
    <text evidence="2 10">Belongs to the TrkH potassium transport family.</text>
</comment>
<dbReference type="GO" id="GO:1990573">
    <property type="term" value="P:potassium ion import across plasma membrane"/>
    <property type="evidence" value="ECO:0007669"/>
    <property type="project" value="TreeGrafter"/>
</dbReference>
<evidence type="ECO:0000256" key="1">
    <source>
        <dbReference type="ARBA" id="ARBA00004141"/>
    </source>
</evidence>
<sequence length="992" mass="112185">MDGWPERGCGHMGLAVVGKLIGTPQAVTPSAKRDLPSKPLTQILRWPRRPFEFFALDKVLRVLRHVEATDKLSHPAFILSLVIIYPYGNLKAIDAYFFGASASTESGLNTPNAPPEQQDAEAHLKDKRSLSSNDDEAPNDQFSSIEIDDSDKERARVETRDKSSRVSLELNDAKADDTAVSNINPTKQTITFAEDHRPSSDMDKALYIPPPWRRERGASFSEIDERLHDEDDGRSEKVLSRRLTTRSMQSGTHTLKRVVTSVFTYNMDSFKKLPPEVIQQILANISDFAGIENSLLASRRLNAVFQAQPTRIIQELILLNPITCMPEIQKLCYNLGHLSISSLQCPDLEHYHQTCEDPPILGYTESRHILKIGAQIQRLACKCLIIMREDLIKTLDNIPADSISGPPLQIQNASQPFTWTEEYHTYWALWHLHHYSHLRKAATQRWNWNESSIRELDAYNTWSEIDYRTAERLWTVSAVLSDLGLTLNWLPNDPEAEEPAQTIWPAPEETSIPFFPSFDLPPIQSQDSSLWATPDPPEDTELTSAWMLAPRHRASRHWHVAHLYLSGINFTRTVPACYSLTNMKPWRRLGWVIWDGWRRNSQFHNLSAKDPETLGGIEYRSLKLLLKIVVGYFFGLHLFGAICLVGWILHADPKYRGYLAECGQGNVWWGFYCAQTMIDNLGFTLTPDSMISFQDATFPMILMSFLAFAGNTCYPCLLRLIIWVSYKVCPAKSSLKDPLHFLLDHPRRCYTLLFPSRPTWILFGILFLMNSIDVILIVVLDLNNPAVNNLAPGPRLLAAIFQAASSRHTGTSTFNLADVSPAVQFSLVVMMYIAIFPIAISIRASNVYEEKTLGIYGTEDDMDESDGRSYIIDHIQNQLSFDLWYIFLGCFCICIAEAGKIADTSIPAFSVFSVLFEVVSAYGNVGLSLGYPTVSTSLSGEFAVFSKLVVCVMMIRGRHRGLPYKLDRAIVLPGERLEEDHRDQDEVQTSVD</sequence>
<feature type="compositionally biased region" description="Basic and acidic residues" evidence="11">
    <location>
        <begin position="120"/>
        <end position="129"/>
    </location>
</feature>
<evidence type="ECO:0000256" key="4">
    <source>
        <dbReference type="ARBA" id="ARBA00022538"/>
    </source>
</evidence>
<gene>
    <name evidence="12" type="ORF">PENSOL_c106G04951</name>
</gene>
<dbReference type="NCBIfam" id="TIGR00934">
    <property type="entry name" value="2a38euk"/>
    <property type="match status" value="1"/>
</dbReference>
<comment type="subcellular location">
    <subcellularLocation>
        <location evidence="1">Membrane</location>
        <topology evidence="1">Multi-pass membrane protein</topology>
    </subcellularLocation>
</comment>
<evidence type="ECO:0000256" key="7">
    <source>
        <dbReference type="ARBA" id="ARBA00022989"/>
    </source>
</evidence>
<dbReference type="PIRSF" id="PIRSF002450">
    <property type="entry name" value="K+_transpter_TRK"/>
    <property type="match status" value="1"/>
</dbReference>
<feature type="transmembrane region" description="Helical" evidence="10">
    <location>
        <begin position="700"/>
        <end position="726"/>
    </location>
</feature>
<name>A0A1V6Q7I9_9EURO</name>
<comment type="caution">
    <text evidence="10">Lacks conserved residue(s) required for the propagation of feature annotation.</text>
</comment>
<proteinExistence type="inferred from homology"/>
<feature type="transmembrane region" description="Helical" evidence="10">
    <location>
        <begin position="760"/>
        <end position="780"/>
    </location>
</feature>
<feature type="transmembrane region" description="Helical" evidence="10">
    <location>
        <begin position="629"/>
        <end position="649"/>
    </location>
</feature>
<reference evidence="13" key="1">
    <citation type="journal article" date="2017" name="Nat. Microbiol.">
        <title>Global analysis of biosynthetic gene clusters reveals vast potential of secondary metabolite production in Penicillium species.</title>
        <authorList>
            <person name="Nielsen J.C."/>
            <person name="Grijseels S."/>
            <person name="Prigent S."/>
            <person name="Ji B."/>
            <person name="Dainat J."/>
            <person name="Nielsen K.F."/>
            <person name="Frisvad J.C."/>
            <person name="Workman M."/>
            <person name="Nielsen J."/>
        </authorList>
    </citation>
    <scope>NUCLEOTIDE SEQUENCE [LARGE SCALE GENOMIC DNA]</scope>
    <source>
        <strain evidence="13">IBT 29525</strain>
    </source>
</reference>
<dbReference type="GO" id="GO:0030007">
    <property type="term" value="P:intracellular potassium ion homeostasis"/>
    <property type="evidence" value="ECO:0007669"/>
    <property type="project" value="UniProtKB-UniRule"/>
</dbReference>
<keyword evidence="9 10" id="KW-0472">Membrane</keyword>
<keyword evidence="7 10" id="KW-1133">Transmembrane helix</keyword>
<dbReference type="PANTHER" id="PTHR31064:SF5">
    <property type="entry name" value="POTASSIUM ION TRANSPORTER (EUROFUNG)"/>
    <property type="match status" value="1"/>
</dbReference>
<dbReference type="GO" id="GO:0140107">
    <property type="term" value="F:high-affinity potassium ion transmembrane transporter activity"/>
    <property type="evidence" value="ECO:0007669"/>
    <property type="project" value="TreeGrafter"/>
</dbReference>
<organism evidence="12 13">
    <name type="scientific">Penicillium solitum</name>
    <dbReference type="NCBI Taxonomy" id="60172"/>
    <lineage>
        <taxon>Eukaryota</taxon>
        <taxon>Fungi</taxon>
        <taxon>Dikarya</taxon>
        <taxon>Ascomycota</taxon>
        <taxon>Pezizomycotina</taxon>
        <taxon>Eurotiomycetes</taxon>
        <taxon>Eurotiomycetidae</taxon>
        <taxon>Eurotiales</taxon>
        <taxon>Aspergillaceae</taxon>
        <taxon>Penicillium</taxon>
    </lineage>
</organism>
<dbReference type="InterPro" id="IPR015958">
    <property type="entry name" value="Trk1_fungi"/>
</dbReference>
<evidence type="ECO:0000256" key="8">
    <source>
        <dbReference type="ARBA" id="ARBA00023065"/>
    </source>
</evidence>
<evidence type="ECO:0000256" key="2">
    <source>
        <dbReference type="ARBA" id="ARBA00009137"/>
    </source>
</evidence>
<dbReference type="EMBL" id="MDYO01000106">
    <property type="protein sequence ID" value="OQD85168.1"/>
    <property type="molecule type" value="Genomic_DNA"/>
</dbReference>
<accession>A0A1V6Q7I9</accession>